<dbReference type="AlphaFoldDB" id="A0A182S5F0"/>
<evidence type="ECO:0000256" key="1">
    <source>
        <dbReference type="SAM" id="MobiDB-lite"/>
    </source>
</evidence>
<dbReference type="VEuPathDB" id="VectorBase:AMAM000007"/>
<feature type="compositionally biased region" description="Polar residues" evidence="1">
    <location>
        <begin position="59"/>
        <end position="68"/>
    </location>
</feature>
<evidence type="ECO:0000313" key="2">
    <source>
        <dbReference type="EnsemblMetazoa" id="AMAM000007-PA"/>
    </source>
</evidence>
<reference evidence="3" key="1">
    <citation type="submission" date="2013-09" db="EMBL/GenBank/DDBJ databases">
        <title>The Genome Sequence of Anopheles maculatus species B.</title>
        <authorList>
            <consortium name="The Broad Institute Genomics Platform"/>
            <person name="Neafsey D.E."/>
            <person name="Besansky N."/>
            <person name="Howell P."/>
            <person name="Walton C."/>
            <person name="Young S.K."/>
            <person name="Zeng Q."/>
            <person name="Gargeya S."/>
            <person name="Fitzgerald M."/>
            <person name="Haas B."/>
            <person name="Abouelleil A."/>
            <person name="Allen A.W."/>
            <person name="Alvarado L."/>
            <person name="Arachchi H.M."/>
            <person name="Berlin A.M."/>
            <person name="Chapman S.B."/>
            <person name="Gainer-Dewar J."/>
            <person name="Goldberg J."/>
            <person name="Griggs A."/>
            <person name="Gujja S."/>
            <person name="Hansen M."/>
            <person name="Howarth C."/>
            <person name="Imamovic A."/>
            <person name="Ireland A."/>
            <person name="Larimer J."/>
            <person name="McCowan C."/>
            <person name="Murphy C."/>
            <person name="Pearson M."/>
            <person name="Poon T.W."/>
            <person name="Priest M."/>
            <person name="Roberts A."/>
            <person name="Saif S."/>
            <person name="Shea T."/>
            <person name="Sisk P."/>
            <person name="Sykes S."/>
            <person name="Wortman J."/>
            <person name="Nusbaum C."/>
            <person name="Birren B."/>
        </authorList>
    </citation>
    <scope>NUCLEOTIDE SEQUENCE [LARGE SCALE GENOMIC DNA]</scope>
    <source>
        <strain evidence="3">maculatus3</strain>
    </source>
</reference>
<organism evidence="2 3">
    <name type="scientific">Anopheles maculatus</name>
    <dbReference type="NCBI Taxonomy" id="74869"/>
    <lineage>
        <taxon>Eukaryota</taxon>
        <taxon>Metazoa</taxon>
        <taxon>Ecdysozoa</taxon>
        <taxon>Arthropoda</taxon>
        <taxon>Hexapoda</taxon>
        <taxon>Insecta</taxon>
        <taxon>Pterygota</taxon>
        <taxon>Neoptera</taxon>
        <taxon>Endopterygota</taxon>
        <taxon>Diptera</taxon>
        <taxon>Nematocera</taxon>
        <taxon>Culicoidea</taxon>
        <taxon>Culicidae</taxon>
        <taxon>Anophelinae</taxon>
        <taxon>Anopheles</taxon>
        <taxon>Anopheles maculatus group</taxon>
    </lineage>
</organism>
<protein>
    <submittedName>
        <fullName evidence="2">Uncharacterized protein</fullName>
    </submittedName>
</protein>
<keyword evidence="3" id="KW-1185">Reference proteome</keyword>
<dbReference type="Proteomes" id="UP000075901">
    <property type="component" value="Unassembled WGS sequence"/>
</dbReference>
<accession>A0A182S5F0</accession>
<reference evidence="2" key="2">
    <citation type="submission" date="2020-05" db="UniProtKB">
        <authorList>
            <consortium name="EnsemblMetazoa"/>
        </authorList>
    </citation>
    <scope>IDENTIFICATION</scope>
    <source>
        <strain evidence="2">maculatus3</strain>
    </source>
</reference>
<evidence type="ECO:0000313" key="3">
    <source>
        <dbReference type="Proteomes" id="UP000075901"/>
    </source>
</evidence>
<name>A0A182S5F0_9DIPT</name>
<proteinExistence type="predicted"/>
<feature type="region of interest" description="Disordered" evidence="1">
    <location>
        <begin position="55"/>
        <end position="78"/>
    </location>
</feature>
<sequence length="133" mass="15271">MSPFKLSREENGATEQAKQRRNFNNFVRSFSPPSFSWAKLFTNTQWPHCVEPLRVPARSKSSPRNQVSPAAEKPGNGRYGLDFVLQYCVFRWARAPFFRSSTNSVSELHHHHHHQHLPPGGDVVVLHRLVSVK</sequence>
<feature type="region of interest" description="Disordered" evidence="1">
    <location>
        <begin position="1"/>
        <end position="20"/>
    </location>
</feature>
<feature type="compositionally biased region" description="Basic and acidic residues" evidence="1">
    <location>
        <begin position="1"/>
        <end position="11"/>
    </location>
</feature>
<dbReference type="EnsemblMetazoa" id="AMAM000007-RA">
    <property type="protein sequence ID" value="AMAM000007-PA"/>
    <property type="gene ID" value="AMAM000007"/>
</dbReference>